<sequence length="709" mass="78764">MVRQISSSSSLCISVIVRPGSLNLSGGVVGFSSQFLMKPVTVKSCREGFNADFTLKTGIPQLSNYSSISVPSDINCSCIVYFMDLSLPLRLSNLHSIYTLLDTKLGISHPSAPPWAIIALSPLGNPYNLARTPNFKLGVNEVLAIIIAKPDMGNLTPSAKPPLEILIHNVNPYKLGSQSPNLPHAFQLFLPLLDYSPENFPTFTFVSPLLHRTMDDLTNTLSANLHLTDVETKIHSFSEPSELPEDENRDEPSAFLAVKLLTTRHFNPEAFKKRLREMWPERFSINIMEKESNFFTVEFGCFGDRRRILIGQPWHFDYKLIVMSPLEAGSVTTADMLTSTPFWIQVSGIPFLKRSRALAKKLGEVLGRFIEVDTASLKESWGPYLRVRIEIDVTQPLPRGTGFHFQGMAAPVWLEFRFENLPDFCHFCGRLSHVVNHCPEFLARCDSSSAPPHLRYDHTLGAKVRITSNPFYIASTRTRLRPHITDPVPLAAPCNSHAHQSFIITESPFNEQTSDYGIQHLHQPRTTPVGCYMTQTVQNSPVNRAQTMANSPLTFSAWPTNEQIVDLDSPPVRPTTHTSLLNTMGSTGPLHHAISAPEQVVAPATISVAPMVATTVTSEATGHTVPVSQAFATIMADLNPSQPLQFTIGSSSSPATASTSTRRYRPKRHESANEIEFRKMLKRTRELARSLDEGYIEEAGAAQRTRRVP</sequence>
<dbReference type="EnsemblPlants" id="evm.model.03.1105">
    <property type="protein sequence ID" value="cds.evm.model.03.1105"/>
    <property type="gene ID" value="evm.TU.03.1105"/>
</dbReference>
<reference evidence="3" key="2">
    <citation type="submission" date="2021-03" db="UniProtKB">
        <authorList>
            <consortium name="EnsemblPlants"/>
        </authorList>
    </citation>
    <scope>IDENTIFICATION</scope>
</reference>
<evidence type="ECO:0000313" key="4">
    <source>
        <dbReference type="Proteomes" id="UP000596661"/>
    </source>
</evidence>
<feature type="domain" description="Zinc knuckle CX2CX4HX4C" evidence="2">
    <location>
        <begin position="391"/>
        <end position="439"/>
    </location>
</feature>
<reference evidence="3" key="1">
    <citation type="submission" date="2018-11" db="EMBL/GenBank/DDBJ databases">
        <authorList>
            <person name="Grassa J C."/>
        </authorList>
    </citation>
    <scope>NUCLEOTIDE SEQUENCE [LARGE SCALE GENOMIC DNA]</scope>
</reference>
<dbReference type="PANTHER" id="PTHR31286:SF178">
    <property type="entry name" value="DUF4283 DOMAIN-CONTAINING PROTEIN"/>
    <property type="match status" value="1"/>
</dbReference>
<evidence type="ECO:0000259" key="2">
    <source>
        <dbReference type="Pfam" id="PF14392"/>
    </source>
</evidence>
<evidence type="ECO:0000313" key="3">
    <source>
        <dbReference type="EnsemblPlants" id="cds.evm.model.03.1105"/>
    </source>
</evidence>
<dbReference type="InterPro" id="IPR040256">
    <property type="entry name" value="At4g02000-like"/>
</dbReference>
<dbReference type="PANTHER" id="PTHR31286">
    <property type="entry name" value="GLYCINE-RICH CELL WALL STRUCTURAL PROTEIN 1.8-LIKE"/>
    <property type="match status" value="1"/>
</dbReference>
<dbReference type="InterPro" id="IPR025836">
    <property type="entry name" value="Zn_knuckle_CX2CX4HX4C"/>
</dbReference>
<dbReference type="EMBL" id="UZAU01000282">
    <property type="status" value="NOT_ANNOTATED_CDS"/>
    <property type="molecule type" value="Genomic_DNA"/>
</dbReference>
<name>A0A803P401_CANSA</name>
<protein>
    <recommendedName>
        <fullName evidence="2">Zinc knuckle CX2CX4HX4C domain-containing protein</fullName>
    </recommendedName>
</protein>
<feature type="compositionally biased region" description="Low complexity" evidence="1">
    <location>
        <begin position="650"/>
        <end position="661"/>
    </location>
</feature>
<proteinExistence type="predicted"/>
<dbReference type="Pfam" id="PF14392">
    <property type="entry name" value="zf-CCHC_4"/>
    <property type="match status" value="1"/>
</dbReference>
<dbReference type="Gramene" id="evm.model.03.1105">
    <property type="protein sequence ID" value="cds.evm.model.03.1105"/>
    <property type="gene ID" value="evm.TU.03.1105"/>
</dbReference>
<organism evidence="3 4">
    <name type="scientific">Cannabis sativa</name>
    <name type="common">Hemp</name>
    <name type="synonym">Marijuana</name>
    <dbReference type="NCBI Taxonomy" id="3483"/>
    <lineage>
        <taxon>Eukaryota</taxon>
        <taxon>Viridiplantae</taxon>
        <taxon>Streptophyta</taxon>
        <taxon>Embryophyta</taxon>
        <taxon>Tracheophyta</taxon>
        <taxon>Spermatophyta</taxon>
        <taxon>Magnoliopsida</taxon>
        <taxon>eudicotyledons</taxon>
        <taxon>Gunneridae</taxon>
        <taxon>Pentapetalae</taxon>
        <taxon>rosids</taxon>
        <taxon>fabids</taxon>
        <taxon>Rosales</taxon>
        <taxon>Cannabaceae</taxon>
        <taxon>Cannabis</taxon>
    </lineage>
</organism>
<accession>A0A803P401</accession>
<feature type="region of interest" description="Disordered" evidence="1">
    <location>
        <begin position="645"/>
        <end position="672"/>
    </location>
</feature>
<dbReference type="AlphaFoldDB" id="A0A803P401"/>
<dbReference type="Proteomes" id="UP000596661">
    <property type="component" value="Chromosome 3"/>
</dbReference>
<evidence type="ECO:0000256" key="1">
    <source>
        <dbReference type="SAM" id="MobiDB-lite"/>
    </source>
</evidence>
<keyword evidence="4" id="KW-1185">Reference proteome</keyword>